<dbReference type="Pfam" id="PF00389">
    <property type="entry name" value="2-Hacid_dh"/>
    <property type="match status" value="1"/>
</dbReference>
<dbReference type="GO" id="GO:0047545">
    <property type="term" value="F:(S)-2-hydroxyglutarate dehydrogenase activity"/>
    <property type="evidence" value="ECO:0007669"/>
    <property type="project" value="UniProtKB-ARBA"/>
</dbReference>
<dbReference type="SUPFAM" id="SSF52283">
    <property type="entry name" value="Formate/glycerate dehydrogenase catalytic domain-like"/>
    <property type="match status" value="1"/>
</dbReference>
<gene>
    <name evidence="7" type="ORF">COV29_03235</name>
</gene>
<evidence type="ECO:0000256" key="1">
    <source>
        <dbReference type="ARBA" id="ARBA00005854"/>
    </source>
</evidence>
<dbReference type="GO" id="GO:0051287">
    <property type="term" value="F:NAD binding"/>
    <property type="evidence" value="ECO:0007669"/>
    <property type="project" value="InterPro"/>
</dbReference>
<dbReference type="CDD" id="cd12187">
    <property type="entry name" value="LDH_like_1"/>
    <property type="match status" value="1"/>
</dbReference>
<dbReference type="GO" id="GO:0008720">
    <property type="term" value="F:D-lactate dehydrogenase (NAD+) activity"/>
    <property type="evidence" value="ECO:0007669"/>
    <property type="project" value="TreeGrafter"/>
</dbReference>
<dbReference type="InterPro" id="IPR036291">
    <property type="entry name" value="NAD(P)-bd_dom_sf"/>
</dbReference>
<keyword evidence="3" id="KW-0520">NAD</keyword>
<proteinExistence type="inferred from homology"/>
<dbReference type="EMBL" id="PCXQ01000005">
    <property type="protein sequence ID" value="PJE50723.1"/>
    <property type="molecule type" value="Genomic_DNA"/>
</dbReference>
<dbReference type="InterPro" id="IPR029752">
    <property type="entry name" value="D-isomer_DH_CS1"/>
</dbReference>
<evidence type="ECO:0000256" key="2">
    <source>
        <dbReference type="ARBA" id="ARBA00023002"/>
    </source>
</evidence>
<dbReference type="PROSITE" id="PS00065">
    <property type="entry name" value="D_2_HYDROXYACID_DH_1"/>
    <property type="match status" value="1"/>
</dbReference>
<dbReference type="InterPro" id="IPR058205">
    <property type="entry name" value="D-LDH-like"/>
</dbReference>
<reference evidence="7 8" key="1">
    <citation type="submission" date="2017-09" db="EMBL/GenBank/DDBJ databases">
        <title>Depth-based differentiation of microbial function through sediment-hosted aquifers and enrichment of novel symbionts in the deep terrestrial subsurface.</title>
        <authorList>
            <person name="Probst A.J."/>
            <person name="Ladd B."/>
            <person name="Jarett J.K."/>
            <person name="Geller-Mcgrath D.E."/>
            <person name="Sieber C.M."/>
            <person name="Emerson J.B."/>
            <person name="Anantharaman K."/>
            <person name="Thomas B.C."/>
            <person name="Malmstrom R."/>
            <person name="Stieglmeier M."/>
            <person name="Klingl A."/>
            <person name="Woyke T."/>
            <person name="Ryan C.M."/>
            <person name="Banfield J.F."/>
        </authorList>
    </citation>
    <scope>NUCLEOTIDE SEQUENCE [LARGE SCALE GENOMIC DNA]</scope>
    <source>
        <strain evidence="7">CG10_big_fil_rev_8_21_14_0_10_36_16</strain>
    </source>
</reference>
<comment type="caution">
    <text evidence="7">The sequence shown here is derived from an EMBL/GenBank/DDBJ whole genome shotgun (WGS) entry which is preliminary data.</text>
</comment>
<evidence type="ECO:0000313" key="7">
    <source>
        <dbReference type="EMBL" id="PJE50723.1"/>
    </source>
</evidence>
<evidence type="ECO:0000313" key="8">
    <source>
        <dbReference type="Proteomes" id="UP000228496"/>
    </source>
</evidence>
<evidence type="ECO:0000259" key="6">
    <source>
        <dbReference type="Pfam" id="PF02826"/>
    </source>
</evidence>
<organism evidence="7 8">
    <name type="scientific">Candidatus Yanofskybacteria bacterium CG10_big_fil_rev_8_21_14_0_10_36_16</name>
    <dbReference type="NCBI Taxonomy" id="1975096"/>
    <lineage>
        <taxon>Bacteria</taxon>
        <taxon>Candidatus Yanofskyibacteriota</taxon>
    </lineage>
</organism>
<dbReference type="PANTHER" id="PTHR43026">
    <property type="entry name" value="2-HYDROXYACID DEHYDROGENASE HOMOLOG 1-RELATED"/>
    <property type="match status" value="1"/>
</dbReference>
<dbReference type="GO" id="GO:0004617">
    <property type="term" value="F:phosphoglycerate dehydrogenase activity"/>
    <property type="evidence" value="ECO:0007669"/>
    <property type="project" value="UniProtKB-ARBA"/>
</dbReference>
<protein>
    <submittedName>
        <fullName evidence="7">Hydroxyacid dehydrogenase</fullName>
    </submittedName>
</protein>
<dbReference type="GO" id="GO:0006564">
    <property type="term" value="P:L-serine biosynthetic process"/>
    <property type="evidence" value="ECO:0007669"/>
    <property type="project" value="UniProtKB-ARBA"/>
</dbReference>
<evidence type="ECO:0000259" key="5">
    <source>
        <dbReference type="Pfam" id="PF00389"/>
    </source>
</evidence>
<accession>A0A2J0Q6Z3</accession>
<sequence length="335" mass="37137">MRIAFFKLEDWQKEFVQSDKRLEGHDFLFYDTVLDKDNLPEDASVEAVCVFVNSMVDKEVLEKLPNLKLVVTRSTGYDHIDLEACTEKGVAVANVPAYGENTVAEFAFSLITALARKIPQSYHRIREEGSWNLDGLRGFDLKGKTLGVVGTGRIGKYAIKIANGYGMKVIGFDAFPNEEMAKELGFEYQPLEDTLKNSDVVTIHVPYLKETHHLINKDNIGLMKKGAYLVNTSRGAVVETEALFGALKSGHLGGAGLDVFEEEGPTKDELTFLVSGNPAEHDLKILLQNHALIDMPNVIVTPHNAFNTQEAIERILNTTVEDLKGFIDGKPVNIV</sequence>
<dbReference type="PANTHER" id="PTHR43026:SF1">
    <property type="entry name" value="2-HYDROXYACID DEHYDROGENASE HOMOLOG 1-RELATED"/>
    <property type="match status" value="1"/>
</dbReference>
<dbReference type="Pfam" id="PF02826">
    <property type="entry name" value="2-Hacid_dh_C"/>
    <property type="match status" value="1"/>
</dbReference>
<feature type="domain" description="D-isomer specific 2-hydroxyacid dehydrogenase NAD-binding" evidence="6">
    <location>
        <begin position="109"/>
        <end position="305"/>
    </location>
</feature>
<dbReference type="InterPro" id="IPR006140">
    <property type="entry name" value="D-isomer_DH_NAD-bd"/>
</dbReference>
<feature type="domain" description="D-isomer specific 2-hydroxyacid dehydrogenase catalytic" evidence="5">
    <location>
        <begin position="14"/>
        <end position="332"/>
    </location>
</feature>
<comment type="similarity">
    <text evidence="1 4">Belongs to the D-isomer specific 2-hydroxyacid dehydrogenase family.</text>
</comment>
<dbReference type="AlphaFoldDB" id="A0A2J0Q6Z3"/>
<dbReference type="InterPro" id="IPR006139">
    <property type="entry name" value="D-isomer_2_OHA_DH_cat_dom"/>
</dbReference>
<keyword evidence="2 4" id="KW-0560">Oxidoreductase</keyword>
<dbReference type="Gene3D" id="3.40.50.720">
    <property type="entry name" value="NAD(P)-binding Rossmann-like Domain"/>
    <property type="match status" value="2"/>
</dbReference>
<evidence type="ECO:0000256" key="3">
    <source>
        <dbReference type="ARBA" id="ARBA00023027"/>
    </source>
</evidence>
<dbReference type="InterPro" id="IPR029753">
    <property type="entry name" value="D-isomer_DH_CS"/>
</dbReference>
<name>A0A2J0Q6Z3_9BACT</name>
<dbReference type="Proteomes" id="UP000228496">
    <property type="component" value="Unassembled WGS sequence"/>
</dbReference>
<evidence type="ECO:0000256" key="4">
    <source>
        <dbReference type="RuleBase" id="RU003719"/>
    </source>
</evidence>
<dbReference type="FunFam" id="3.40.50.720:FF:000041">
    <property type="entry name" value="D-3-phosphoglycerate dehydrogenase"/>
    <property type="match status" value="1"/>
</dbReference>
<dbReference type="SUPFAM" id="SSF51735">
    <property type="entry name" value="NAD(P)-binding Rossmann-fold domains"/>
    <property type="match status" value="1"/>
</dbReference>
<dbReference type="PROSITE" id="PS00671">
    <property type="entry name" value="D_2_HYDROXYACID_DH_3"/>
    <property type="match status" value="1"/>
</dbReference>